<sequence length="125" mass="13795">MLTVRMRQGNTTVARLPEAVDYDTASHVGDECKSLIKQGCRTLVLDASQVQYLDSSGISMLIMVTRALEERDGNLRIADLSDHYQQVWHVLGLDTMFPIAPTVNAALESPATEPSLDERLDTSSM</sequence>
<dbReference type="Proteomes" id="UP001221328">
    <property type="component" value="Unassembled WGS sequence"/>
</dbReference>
<dbReference type="SUPFAM" id="SSF52091">
    <property type="entry name" value="SpoIIaa-like"/>
    <property type="match status" value="1"/>
</dbReference>
<proteinExistence type="inferred from homology"/>
<dbReference type="InterPro" id="IPR036513">
    <property type="entry name" value="STAS_dom_sf"/>
</dbReference>
<protein>
    <recommendedName>
        <fullName evidence="2">Anti-sigma factor antagonist</fullName>
    </recommendedName>
</protein>
<evidence type="ECO:0000313" key="5">
    <source>
        <dbReference type="Proteomes" id="UP001221328"/>
    </source>
</evidence>
<dbReference type="InterPro" id="IPR002645">
    <property type="entry name" value="STAS_dom"/>
</dbReference>
<dbReference type="RefSeq" id="WP_272178007.1">
    <property type="nucleotide sequence ID" value="NZ_JAQOSK010000017.1"/>
</dbReference>
<evidence type="ECO:0000256" key="2">
    <source>
        <dbReference type="RuleBase" id="RU003749"/>
    </source>
</evidence>
<dbReference type="PROSITE" id="PS50801">
    <property type="entry name" value="STAS"/>
    <property type="match status" value="1"/>
</dbReference>
<dbReference type="NCBIfam" id="TIGR00377">
    <property type="entry name" value="ant_ant_sig"/>
    <property type="match status" value="1"/>
</dbReference>
<evidence type="ECO:0000259" key="3">
    <source>
        <dbReference type="PROSITE" id="PS50801"/>
    </source>
</evidence>
<name>A0ABT5G485_9ACTN</name>
<organism evidence="4 5">
    <name type="scientific">Streptomyces gilvifuscus</name>
    <dbReference type="NCBI Taxonomy" id="1550617"/>
    <lineage>
        <taxon>Bacteria</taxon>
        <taxon>Bacillati</taxon>
        <taxon>Actinomycetota</taxon>
        <taxon>Actinomycetes</taxon>
        <taxon>Kitasatosporales</taxon>
        <taxon>Streptomycetaceae</taxon>
        <taxon>Streptomyces</taxon>
    </lineage>
</organism>
<dbReference type="Pfam" id="PF01740">
    <property type="entry name" value="STAS"/>
    <property type="match status" value="1"/>
</dbReference>
<dbReference type="InterPro" id="IPR003658">
    <property type="entry name" value="Anti-sigma_ant"/>
</dbReference>
<feature type="domain" description="STAS" evidence="3">
    <location>
        <begin position="10"/>
        <end position="110"/>
    </location>
</feature>
<evidence type="ECO:0000313" key="4">
    <source>
        <dbReference type="EMBL" id="MDC2959649.1"/>
    </source>
</evidence>
<evidence type="ECO:0000256" key="1">
    <source>
        <dbReference type="ARBA" id="ARBA00009013"/>
    </source>
</evidence>
<gene>
    <name evidence="4" type="ORF">PO587_35005</name>
</gene>
<accession>A0ABT5G485</accession>
<dbReference type="Gene3D" id="3.30.750.24">
    <property type="entry name" value="STAS domain"/>
    <property type="match status" value="1"/>
</dbReference>
<comment type="similarity">
    <text evidence="1 2">Belongs to the anti-sigma-factor antagonist family.</text>
</comment>
<dbReference type="PANTHER" id="PTHR33495">
    <property type="entry name" value="ANTI-SIGMA FACTOR ANTAGONIST TM_1081-RELATED-RELATED"/>
    <property type="match status" value="1"/>
</dbReference>
<keyword evidence="5" id="KW-1185">Reference proteome</keyword>
<dbReference type="PANTHER" id="PTHR33495:SF2">
    <property type="entry name" value="ANTI-SIGMA FACTOR ANTAGONIST TM_1081-RELATED"/>
    <property type="match status" value="1"/>
</dbReference>
<comment type="caution">
    <text evidence="4">The sequence shown here is derived from an EMBL/GenBank/DDBJ whole genome shotgun (WGS) entry which is preliminary data.</text>
</comment>
<reference evidence="4 5" key="1">
    <citation type="journal article" date="2015" name="Int. J. Syst. Evol. Microbiol.">
        <title>Streptomyces gilvifuscus sp. nov., an actinomycete that produces antibacterial compounds isolated from soil.</title>
        <authorList>
            <person name="Nguyen T.M."/>
            <person name="Kim J."/>
        </authorList>
    </citation>
    <scope>NUCLEOTIDE SEQUENCE [LARGE SCALE GENOMIC DNA]</scope>
    <source>
        <strain evidence="4 5">T113</strain>
    </source>
</reference>
<dbReference type="CDD" id="cd07043">
    <property type="entry name" value="STAS_anti-anti-sigma_factors"/>
    <property type="match status" value="1"/>
</dbReference>
<dbReference type="EMBL" id="JAQOSK010000017">
    <property type="protein sequence ID" value="MDC2959649.1"/>
    <property type="molecule type" value="Genomic_DNA"/>
</dbReference>